<accession>A0A381VZ15</accession>
<organism evidence="1">
    <name type="scientific">marine metagenome</name>
    <dbReference type="NCBI Taxonomy" id="408172"/>
    <lineage>
        <taxon>unclassified sequences</taxon>
        <taxon>metagenomes</taxon>
        <taxon>ecological metagenomes</taxon>
    </lineage>
</organism>
<evidence type="ECO:0000313" key="1">
    <source>
        <dbReference type="EMBL" id="SVA44893.1"/>
    </source>
</evidence>
<dbReference type="AlphaFoldDB" id="A0A381VZ15"/>
<protein>
    <recommendedName>
        <fullName evidence="2">SnoaL-like domain-containing protein</fullName>
    </recommendedName>
</protein>
<dbReference type="EMBL" id="UINC01010058">
    <property type="protein sequence ID" value="SVA44893.1"/>
    <property type="molecule type" value="Genomic_DNA"/>
</dbReference>
<dbReference type="InterPro" id="IPR032710">
    <property type="entry name" value="NTF2-like_dom_sf"/>
</dbReference>
<evidence type="ECO:0008006" key="2">
    <source>
        <dbReference type="Google" id="ProtNLM"/>
    </source>
</evidence>
<proteinExistence type="predicted"/>
<dbReference type="Gene3D" id="3.10.450.50">
    <property type="match status" value="1"/>
</dbReference>
<gene>
    <name evidence="1" type="ORF">METZ01_LOCUS97747</name>
</gene>
<reference evidence="1" key="1">
    <citation type="submission" date="2018-05" db="EMBL/GenBank/DDBJ databases">
        <authorList>
            <person name="Lanie J.A."/>
            <person name="Ng W.-L."/>
            <person name="Kazmierczak K.M."/>
            <person name="Andrzejewski T.M."/>
            <person name="Davidsen T.M."/>
            <person name="Wayne K.J."/>
            <person name="Tettelin H."/>
            <person name="Glass J.I."/>
            <person name="Rusch D."/>
            <person name="Podicherti R."/>
            <person name="Tsui H.-C.T."/>
            <person name="Winkler M.E."/>
        </authorList>
    </citation>
    <scope>NUCLEOTIDE SEQUENCE</scope>
</reference>
<sequence>MGETKTKGGGEVDRRTALQMGLAIGGLASLADSVSAADTDADLHAEIEAVLQQTQEIWNSQDSIRLKEVWDTDDPEPWYVPEEVREPFRSWAEIDGYWGRPGSLNAFRWQFSNLRVKSLGPDLCLALFDHFYELDIAMRPPMPDLAPMAGFDRVITLYRKKPEGWRHILYAQCPLGPEIYVRALRERIVSPDFVEFSESLSDTK</sequence>
<dbReference type="SUPFAM" id="SSF54427">
    <property type="entry name" value="NTF2-like"/>
    <property type="match status" value="1"/>
</dbReference>
<name>A0A381VZ15_9ZZZZ</name>